<dbReference type="Pfam" id="PF03468">
    <property type="entry name" value="XS"/>
    <property type="match status" value="1"/>
</dbReference>
<feature type="coiled-coil region" evidence="1">
    <location>
        <begin position="200"/>
        <end position="241"/>
    </location>
</feature>
<dbReference type="InterPro" id="IPR038588">
    <property type="entry name" value="XS_domain_sf"/>
</dbReference>
<dbReference type="EMBL" id="JARPOI010000001">
    <property type="protein sequence ID" value="KAJ9189821.1"/>
    <property type="molecule type" value="Genomic_DNA"/>
</dbReference>
<gene>
    <name evidence="4" type="ORF">P3X46_001073</name>
</gene>
<keyword evidence="5" id="KW-1185">Reference proteome</keyword>
<evidence type="ECO:0000256" key="2">
    <source>
        <dbReference type="SAM" id="MobiDB-lite"/>
    </source>
</evidence>
<comment type="caution">
    <text evidence="4">The sequence shown here is derived from an EMBL/GenBank/DDBJ whole genome shotgun (WGS) entry which is preliminary data.</text>
</comment>
<sequence>MKHAQTKWSRRLRLHRELAQLLEEKLHGSQATSAALGGEACGKWKGPKEEKKHHEIVWPPMVVVANTTHKKDENNKWTGMTTQQLLDLFSSYNAIVKAQHFYNSNGHCGMGILIFESSVRGYLEAEWLHRHFAGEQTGRNAWNNRPVYFLPTGERQLYGYMAMKEDVDTFNWYYLKEMVVNGIRQMSEDNLQLPWLQNRVAEQQSHAKDLEESIGMLKEKLDKANKDLEILRLKAKQQHEQDINILKAREDGDFQNTQQKEVQENAEQSNANPSNRNDYIKNTEQEKGRVTESYEPIIQENINIAPIGREETMFRTVMGRRLETEPAPRGGKCLDYREKARTARQEFFKGKFIMADPGTAQIFLNNIKS</sequence>
<feature type="domain" description="XS" evidence="3">
    <location>
        <begin position="54"/>
        <end position="168"/>
    </location>
</feature>
<keyword evidence="1" id="KW-0175">Coiled coil</keyword>
<dbReference type="PANTHER" id="PTHR46602:SF10">
    <property type="entry name" value="RING-TYPE DOMAIN-CONTAINING PROTEIN"/>
    <property type="match status" value="1"/>
</dbReference>
<evidence type="ECO:0000259" key="3">
    <source>
        <dbReference type="Pfam" id="PF03468"/>
    </source>
</evidence>
<evidence type="ECO:0000256" key="1">
    <source>
        <dbReference type="SAM" id="Coils"/>
    </source>
</evidence>
<dbReference type="InterPro" id="IPR044287">
    <property type="entry name" value="SGS3"/>
</dbReference>
<name>A0ABQ9NBY6_HEVBR</name>
<dbReference type="InterPro" id="IPR005380">
    <property type="entry name" value="XS_domain"/>
</dbReference>
<dbReference type="Proteomes" id="UP001174677">
    <property type="component" value="Chromosome 1"/>
</dbReference>
<proteinExistence type="predicted"/>
<reference evidence="4" key="1">
    <citation type="journal article" date="2023" name="Plant Biotechnol. J.">
        <title>Chromosome-level wild Hevea brasiliensis genome provides new tools for genomic-assisted breeding and valuable loci to elevate rubber yield.</title>
        <authorList>
            <person name="Cheng H."/>
            <person name="Song X."/>
            <person name="Hu Y."/>
            <person name="Wu T."/>
            <person name="Yang Q."/>
            <person name="An Z."/>
            <person name="Feng S."/>
            <person name="Deng Z."/>
            <person name="Wu W."/>
            <person name="Zeng X."/>
            <person name="Tu M."/>
            <person name="Wang X."/>
            <person name="Huang H."/>
        </authorList>
    </citation>
    <scope>NUCLEOTIDE SEQUENCE</scope>
    <source>
        <strain evidence="4">MT/VB/25A 57/8</strain>
    </source>
</reference>
<accession>A0ABQ9NBY6</accession>
<dbReference type="PANTHER" id="PTHR46602">
    <property type="entry name" value="PROTEIN SUPPRESSOR OF GENE SILENCING 3"/>
    <property type="match status" value="1"/>
</dbReference>
<dbReference type="Gene3D" id="3.30.70.2890">
    <property type="entry name" value="XS domain"/>
    <property type="match status" value="1"/>
</dbReference>
<evidence type="ECO:0000313" key="5">
    <source>
        <dbReference type="Proteomes" id="UP001174677"/>
    </source>
</evidence>
<feature type="region of interest" description="Disordered" evidence="2">
    <location>
        <begin position="258"/>
        <end position="288"/>
    </location>
</feature>
<organism evidence="4 5">
    <name type="scientific">Hevea brasiliensis</name>
    <name type="common">Para rubber tree</name>
    <name type="synonym">Siphonia brasiliensis</name>
    <dbReference type="NCBI Taxonomy" id="3981"/>
    <lineage>
        <taxon>Eukaryota</taxon>
        <taxon>Viridiplantae</taxon>
        <taxon>Streptophyta</taxon>
        <taxon>Embryophyta</taxon>
        <taxon>Tracheophyta</taxon>
        <taxon>Spermatophyta</taxon>
        <taxon>Magnoliopsida</taxon>
        <taxon>eudicotyledons</taxon>
        <taxon>Gunneridae</taxon>
        <taxon>Pentapetalae</taxon>
        <taxon>rosids</taxon>
        <taxon>fabids</taxon>
        <taxon>Malpighiales</taxon>
        <taxon>Euphorbiaceae</taxon>
        <taxon>Crotonoideae</taxon>
        <taxon>Micrandreae</taxon>
        <taxon>Hevea</taxon>
    </lineage>
</organism>
<evidence type="ECO:0000313" key="4">
    <source>
        <dbReference type="EMBL" id="KAJ9189821.1"/>
    </source>
</evidence>
<feature type="compositionally biased region" description="Basic and acidic residues" evidence="2">
    <location>
        <begin position="278"/>
        <end position="288"/>
    </location>
</feature>
<protein>
    <recommendedName>
        <fullName evidence="3">XS domain-containing protein</fullName>
    </recommendedName>
</protein>
<feature type="compositionally biased region" description="Polar residues" evidence="2">
    <location>
        <begin position="258"/>
        <end position="277"/>
    </location>
</feature>